<accession>A0A250X3W7</accession>
<organism evidence="3 4">
    <name type="scientific">Chlamydomonas eustigma</name>
    <dbReference type="NCBI Taxonomy" id="1157962"/>
    <lineage>
        <taxon>Eukaryota</taxon>
        <taxon>Viridiplantae</taxon>
        <taxon>Chlorophyta</taxon>
        <taxon>core chlorophytes</taxon>
        <taxon>Chlorophyceae</taxon>
        <taxon>CS clade</taxon>
        <taxon>Chlamydomonadales</taxon>
        <taxon>Chlamydomonadaceae</taxon>
        <taxon>Chlamydomonas</taxon>
    </lineage>
</organism>
<feature type="coiled-coil region" evidence="1">
    <location>
        <begin position="355"/>
        <end position="382"/>
    </location>
</feature>
<proteinExistence type="predicted"/>
<dbReference type="EMBL" id="BEGY01000027">
    <property type="protein sequence ID" value="GAX77765.1"/>
    <property type="molecule type" value="Genomic_DNA"/>
</dbReference>
<name>A0A250X3W7_9CHLO</name>
<evidence type="ECO:0000313" key="3">
    <source>
        <dbReference type="EMBL" id="GAX77765.1"/>
    </source>
</evidence>
<reference evidence="3 4" key="1">
    <citation type="submission" date="2017-08" db="EMBL/GenBank/DDBJ databases">
        <title>Acidophilic green algal genome provides insights into adaptation to an acidic environment.</title>
        <authorList>
            <person name="Hirooka S."/>
            <person name="Hirose Y."/>
            <person name="Kanesaki Y."/>
            <person name="Higuchi S."/>
            <person name="Fujiwara T."/>
            <person name="Onuma R."/>
            <person name="Era A."/>
            <person name="Ohbayashi R."/>
            <person name="Uzuka A."/>
            <person name="Nozaki H."/>
            <person name="Yoshikawa H."/>
            <person name="Miyagishima S.Y."/>
        </authorList>
    </citation>
    <scope>NUCLEOTIDE SEQUENCE [LARGE SCALE GENOMIC DNA]</scope>
    <source>
        <strain evidence="3 4">NIES-2499</strain>
    </source>
</reference>
<feature type="region of interest" description="Disordered" evidence="2">
    <location>
        <begin position="454"/>
        <end position="473"/>
    </location>
</feature>
<keyword evidence="4" id="KW-1185">Reference proteome</keyword>
<dbReference type="Proteomes" id="UP000232323">
    <property type="component" value="Unassembled WGS sequence"/>
</dbReference>
<comment type="caution">
    <text evidence="3">The sequence shown here is derived from an EMBL/GenBank/DDBJ whole genome shotgun (WGS) entry which is preliminary data.</text>
</comment>
<feature type="region of interest" description="Disordered" evidence="2">
    <location>
        <begin position="179"/>
        <end position="219"/>
    </location>
</feature>
<evidence type="ECO:0000313" key="4">
    <source>
        <dbReference type="Proteomes" id="UP000232323"/>
    </source>
</evidence>
<sequence>MPSSVHEIYDEYVTGVQGEINSGHLRAQLIQNNNLVRINTGGHTTSPITQQPQQSAWKPTCSSLPVHQEPKTIQDYSGVVASSTYNFKGSGEVGPLKTSDVRSIGMYSGDINPELLELLARHAPLELPVFTRQAHDLISNPVLPSDSVLRDAQQYLHATTKSAEDNFLHHPIRRGTCIDTRSSEGGISSHARSAALSPQRQRQVQGKHMKKVQEEESLQEKLQRVQRTLLLPSRPWSPPGGASGQTSTLIESQSLMKNPVDHKRTELTQRLAARHSLAAKKQQQALVARQAHLEEELLEIESLKADTAEMSEAARGAAITVSLVPNPPALPIKQQASGSVWKHKSSALTEADLAAQRVRLELKRREEAADLEKREMMAAQEASRLSRIKKREERDAFWRKGKAGWEPGSNPPLDAPTLMGPLMVTDSEGVSGHQDFFSQPVTVAQIIQDPAPPVSLGVNSGGRRQLSPGPLRGERSLDLAEKAAIQEYMVKKRVEVARRIEEEKAEASAPVENRVRVQKEEMVKARKQARERAEQMELKPRTSPRPAWVDMLPEPTSQGHKDSSTTPFPPPEALFRSRMHLLNATKAAIRHMQQQQPDMDAVSLHPMPNSTGHALLAEAKGARAKITRYFAAGGQEDHYSDELKDDMAQYQSDSLDSIRDMSPTETHYQDAHARRLAMLEYGLKTKEDNLKRALQEEAKKR</sequence>
<evidence type="ECO:0000256" key="1">
    <source>
        <dbReference type="SAM" id="Coils"/>
    </source>
</evidence>
<dbReference type="AlphaFoldDB" id="A0A250X3W7"/>
<gene>
    <name evidence="3" type="ORF">CEUSTIGMA_g5208.t1</name>
</gene>
<keyword evidence="1" id="KW-0175">Coiled coil</keyword>
<protein>
    <submittedName>
        <fullName evidence="3">Uncharacterized protein</fullName>
    </submittedName>
</protein>
<evidence type="ECO:0000256" key="2">
    <source>
        <dbReference type="SAM" id="MobiDB-lite"/>
    </source>
</evidence>